<dbReference type="PIRSF" id="PIRSF017393">
    <property type="entry name" value="MTase_SAV2177"/>
    <property type="match status" value="1"/>
</dbReference>
<dbReference type="InterPro" id="IPR006764">
    <property type="entry name" value="SAM_dep_MeTrfase_SAV2177_type"/>
</dbReference>
<accession>A0A919KYY8</accession>
<organism evidence="1 2">
    <name type="scientific">Streptomyces sulfonofaciens</name>
    <dbReference type="NCBI Taxonomy" id="68272"/>
    <lineage>
        <taxon>Bacteria</taxon>
        <taxon>Bacillati</taxon>
        <taxon>Actinomycetota</taxon>
        <taxon>Actinomycetes</taxon>
        <taxon>Kitasatosporales</taxon>
        <taxon>Streptomycetaceae</taxon>
        <taxon>Streptomyces</taxon>
    </lineage>
</organism>
<dbReference type="AlphaFoldDB" id="A0A919KYY8"/>
<protein>
    <recommendedName>
        <fullName evidence="3">SAM-dependent methyltransferase</fullName>
    </recommendedName>
</protein>
<evidence type="ECO:0000313" key="2">
    <source>
        <dbReference type="Proteomes" id="UP000603708"/>
    </source>
</evidence>
<dbReference type="EMBL" id="BNCD01000006">
    <property type="protein sequence ID" value="GHH77832.1"/>
    <property type="molecule type" value="Genomic_DNA"/>
</dbReference>
<sequence>MSPNSQVDTSRPHPARVYDYLLGGKDHYEVDSELGERIPGLYRDAARVNRAFMHRAVAWVARDGVDQYLDIGTGIPTEPNLHQVVQEINPASRILYADNDPLVLRHAQVLLISAPQGATDYIQADAREPERILEHARKFLDFDRPIALSLVALLHFVLDEQDPYGIVRTLVEALPTGSYLVLSHGSMDFFPEERENNTYASSVPSRFRSRAEVERFFDGLDLVDPGLVTAPEWYKDTPAPEYEVSAIYSGVARVR</sequence>
<reference evidence="1" key="2">
    <citation type="submission" date="2020-09" db="EMBL/GenBank/DDBJ databases">
        <authorList>
            <person name="Sun Q."/>
            <person name="Ohkuma M."/>
        </authorList>
    </citation>
    <scope>NUCLEOTIDE SEQUENCE</scope>
    <source>
        <strain evidence="1">JCM 5069</strain>
    </source>
</reference>
<name>A0A919KYY8_9ACTN</name>
<dbReference type="InterPro" id="IPR029063">
    <property type="entry name" value="SAM-dependent_MTases_sf"/>
</dbReference>
<gene>
    <name evidence="1" type="ORF">GCM10018793_26870</name>
</gene>
<evidence type="ECO:0008006" key="3">
    <source>
        <dbReference type="Google" id="ProtNLM"/>
    </source>
</evidence>
<dbReference type="Pfam" id="PF04672">
    <property type="entry name" value="Methyltransf_19"/>
    <property type="match status" value="1"/>
</dbReference>
<evidence type="ECO:0000313" key="1">
    <source>
        <dbReference type="EMBL" id="GHH77832.1"/>
    </source>
</evidence>
<dbReference type="Proteomes" id="UP000603708">
    <property type="component" value="Unassembled WGS sequence"/>
</dbReference>
<proteinExistence type="predicted"/>
<comment type="caution">
    <text evidence="1">The sequence shown here is derived from an EMBL/GenBank/DDBJ whole genome shotgun (WGS) entry which is preliminary data.</text>
</comment>
<dbReference type="SUPFAM" id="SSF53335">
    <property type="entry name" value="S-adenosyl-L-methionine-dependent methyltransferases"/>
    <property type="match status" value="1"/>
</dbReference>
<dbReference type="RefSeq" id="WP_189931465.1">
    <property type="nucleotide sequence ID" value="NZ_BNCD01000006.1"/>
</dbReference>
<dbReference type="Gene3D" id="3.40.50.150">
    <property type="entry name" value="Vaccinia Virus protein VP39"/>
    <property type="match status" value="1"/>
</dbReference>
<keyword evidence="2" id="KW-1185">Reference proteome</keyword>
<reference evidence="1" key="1">
    <citation type="journal article" date="2014" name="Int. J. Syst. Evol. Microbiol.">
        <title>Complete genome sequence of Corynebacterium casei LMG S-19264T (=DSM 44701T), isolated from a smear-ripened cheese.</title>
        <authorList>
            <consortium name="US DOE Joint Genome Institute (JGI-PGF)"/>
            <person name="Walter F."/>
            <person name="Albersmeier A."/>
            <person name="Kalinowski J."/>
            <person name="Ruckert C."/>
        </authorList>
    </citation>
    <scope>NUCLEOTIDE SEQUENCE</scope>
    <source>
        <strain evidence="1">JCM 5069</strain>
    </source>
</reference>